<dbReference type="Proteomes" id="UP000604475">
    <property type="component" value="Unassembled WGS sequence"/>
</dbReference>
<dbReference type="PROSITE" id="PS00122">
    <property type="entry name" value="CARBOXYLESTERASE_B_1"/>
    <property type="match status" value="1"/>
</dbReference>
<dbReference type="InterPro" id="IPR019826">
    <property type="entry name" value="Carboxylesterase_B_AS"/>
</dbReference>
<evidence type="ECO:0000256" key="4">
    <source>
        <dbReference type="SAM" id="MobiDB-lite"/>
    </source>
</evidence>
<dbReference type="InterPro" id="IPR050309">
    <property type="entry name" value="Type-B_Carboxylest/Lipase"/>
</dbReference>
<dbReference type="Gene3D" id="3.40.50.1820">
    <property type="entry name" value="alpha/beta hydrolase"/>
    <property type="match status" value="1"/>
</dbReference>
<feature type="region of interest" description="Disordered" evidence="4">
    <location>
        <begin position="20"/>
        <end position="46"/>
    </location>
</feature>
<dbReference type="InterPro" id="IPR029058">
    <property type="entry name" value="AB_hydrolase_fold"/>
</dbReference>
<dbReference type="RefSeq" id="WP_202998941.1">
    <property type="nucleotide sequence ID" value="NZ_JADWYW010000698.1"/>
</dbReference>
<dbReference type="GO" id="GO:0016787">
    <property type="term" value="F:hydrolase activity"/>
    <property type="evidence" value="ECO:0007669"/>
    <property type="project" value="UniProtKB-KW"/>
</dbReference>
<dbReference type="PANTHER" id="PTHR11559">
    <property type="entry name" value="CARBOXYLESTERASE"/>
    <property type="match status" value="1"/>
</dbReference>
<feature type="region of interest" description="Disordered" evidence="4">
    <location>
        <begin position="72"/>
        <end position="111"/>
    </location>
</feature>
<feature type="transmembrane region" description="Helical" evidence="5">
    <location>
        <begin position="49"/>
        <end position="68"/>
    </location>
</feature>
<feature type="compositionally biased region" description="Basic residues" evidence="4">
    <location>
        <begin position="34"/>
        <end position="43"/>
    </location>
</feature>
<comment type="caution">
    <text evidence="7">The sequence shown here is derived from an EMBL/GenBank/DDBJ whole genome shotgun (WGS) entry which is preliminary data.</text>
</comment>
<dbReference type="EMBL" id="JAEACQ010000163">
    <property type="protein sequence ID" value="MBL7627655.1"/>
    <property type="molecule type" value="Genomic_DNA"/>
</dbReference>
<gene>
    <name evidence="7" type="ORF">I7412_10840</name>
</gene>
<evidence type="ECO:0000313" key="7">
    <source>
        <dbReference type="EMBL" id="MBL7627655.1"/>
    </source>
</evidence>
<dbReference type="SUPFAM" id="SSF53474">
    <property type="entry name" value="alpha/beta-Hydrolases"/>
    <property type="match status" value="1"/>
</dbReference>
<keyword evidence="5" id="KW-0812">Transmembrane</keyword>
<dbReference type="EC" id="3.1.1.-" evidence="3"/>
<feature type="region of interest" description="Disordered" evidence="4">
    <location>
        <begin position="545"/>
        <end position="564"/>
    </location>
</feature>
<evidence type="ECO:0000313" key="8">
    <source>
        <dbReference type="Proteomes" id="UP000604475"/>
    </source>
</evidence>
<keyword evidence="2 3" id="KW-0378">Hydrolase</keyword>
<organism evidence="7 8">
    <name type="scientific">Frankia nepalensis</name>
    <dbReference type="NCBI Taxonomy" id="1836974"/>
    <lineage>
        <taxon>Bacteria</taxon>
        <taxon>Bacillati</taxon>
        <taxon>Actinomycetota</taxon>
        <taxon>Actinomycetes</taxon>
        <taxon>Frankiales</taxon>
        <taxon>Frankiaceae</taxon>
        <taxon>Frankia</taxon>
    </lineage>
</organism>
<keyword evidence="5" id="KW-1133">Transmembrane helix</keyword>
<keyword evidence="8" id="KW-1185">Reference proteome</keyword>
<evidence type="ECO:0000256" key="2">
    <source>
        <dbReference type="ARBA" id="ARBA00022801"/>
    </source>
</evidence>
<evidence type="ECO:0000256" key="1">
    <source>
        <dbReference type="ARBA" id="ARBA00005964"/>
    </source>
</evidence>
<evidence type="ECO:0000256" key="5">
    <source>
        <dbReference type="SAM" id="Phobius"/>
    </source>
</evidence>
<evidence type="ECO:0000259" key="6">
    <source>
        <dbReference type="Pfam" id="PF00135"/>
    </source>
</evidence>
<feature type="domain" description="Carboxylesterase type B" evidence="6">
    <location>
        <begin position="102"/>
        <end position="567"/>
    </location>
</feature>
<sequence>MPVRQPGAASRPHLVPAILTHVPSQLGQPGRSGRSGRRARPRRPRDGRLARIVAALVALVVVAGGTAACSFADGSGSSSQPAASATPVPAGVTFSADPNAQPPVVTTTGGEISGVREGRVDHYRGIPFAAPPVGALRWAAPQPPAPWSGTRDGGEAGAACTQIGTLGTQTGEDCLYLSVTRPAGAPATARLPVVFWIHGGAFVGGSGDAVDPDAMATDGPAIVVTTNYRLGALGYLVLPSLIQGGGGDAGNYATQDLIAALRWVQGNAAAFGGDPTKVTIMGESAGSINVCALLAAPAAKGLYQRAIMQSGPCTWKLPTLVSAAQTGLNLANRLGCVDPATAEFCLRFKPAEEIMAAATVDGEIFNAFPFSPAVGGKTLPLTPTQALWNGQLADVPLLMGTIQDEGRPFTAYWRAFGPITDLGVDGMIRDRFPDRADRVLAAYPASQIPARERLSMIITDSMFTCQATTFAQLTAAIAQRPTYLYEFDIPDYPSVSPEFGAGATHGWDINYLFPPATGSTLSTPARQALSKTMIDYWVRFAATGDPNGSGENGGTNSPANWPRFDAKAVHSGNDRLLLTPQRVAPVSGTWSRHHCDVWS</sequence>
<comment type="similarity">
    <text evidence="1 3">Belongs to the type-B carboxylesterase/lipase family.</text>
</comment>
<accession>A0A937RES9</accession>
<reference evidence="7" key="1">
    <citation type="submission" date="2020-12" db="EMBL/GenBank/DDBJ databases">
        <title>Genomic characterization of non-nitrogen-fixing Frankia strains.</title>
        <authorList>
            <person name="Carlos-Shanley C."/>
            <person name="Guerra T."/>
            <person name="Hahn D."/>
        </authorList>
    </citation>
    <scope>NUCLEOTIDE SEQUENCE</scope>
    <source>
        <strain evidence="7">CN6</strain>
    </source>
</reference>
<keyword evidence="5" id="KW-0472">Membrane</keyword>
<feature type="compositionally biased region" description="Low complexity" evidence="4">
    <location>
        <begin position="72"/>
        <end position="90"/>
    </location>
</feature>
<name>A0A937RES9_9ACTN</name>
<proteinExistence type="inferred from homology"/>
<dbReference type="Pfam" id="PF00135">
    <property type="entry name" value="COesterase"/>
    <property type="match status" value="1"/>
</dbReference>
<dbReference type="AlphaFoldDB" id="A0A937RES9"/>
<evidence type="ECO:0000256" key="3">
    <source>
        <dbReference type="RuleBase" id="RU361235"/>
    </source>
</evidence>
<protein>
    <recommendedName>
        <fullName evidence="3">Carboxylic ester hydrolase</fullName>
        <ecNumber evidence="3">3.1.1.-</ecNumber>
    </recommendedName>
</protein>
<dbReference type="InterPro" id="IPR002018">
    <property type="entry name" value="CarbesteraseB"/>
</dbReference>